<evidence type="ECO:0000256" key="10">
    <source>
        <dbReference type="ARBA" id="ARBA00049047"/>
    </source>
</evidence>
<dbReference type="NCBIfam" id="TIGR00263">
    <property type="entry name" value="trpB"/>
    <property type="match status" value="1"/>
</dbReference>
<keyword evidence="14" id="KW-1185">Reference proteome</keyword>
<dbReference type="PIRSF" id="PIRSF001413">
    <property type="entry name" value="Trp_syn_beta"/>
    <property type="match status" value="1"/>
</dbReference>
<dbReference type="EC" id="4.2.1.20" evidence="11"/>
<reference evidence="14" key="1">
    <citation type="journal article" date="2019" name="Int. J. Syst. Evol. Microbiol.">
        <title>The Global Catalogue of Microorganisms (GCM) 10K type strain sequencing project: providing services to taxonomists for standard genome sequencing and annotation.</title>
        <authorList>
            <consortium name="The Broad Institute Genomics Platform"/>
            <consortium name="The Broad Institute Genome Sequencing Center for Infectious Disease"/>
            <person name="Wu L."/>
            <person name="Ma J."/>
        </authorList>
    </citation>
    <scope>NUCLEOTIDE SEQUENCE [LARGE SCALE GENOMIC DNA]</scope>
    <source>
        <strain evidence="14">2902at01</strain>
    </source>
</reference>
<comment type="function">
    <text evidence="11">The beta subunit is responsible for the synthesis of L-tryptophan from indole and L-serine.</text>
</comment>
<name>A0ABV8KQ81_9ACTN</name>
<comment type="catalytic activity">
    <reaction evidence="10 11">
        <text>(1S,2R)-1-C-(indol-3-yl)glycerol 3-phosphate + L-serine = D-glyceraldehyde 3-phosphate + L-tryptophan + H2O</text>
        <dbReference type="Rhea" id="RHEA:10532"/>
        <dbReference type="ChEBI" id="CHEBI:15377"/>
        <dbReference type="ChEBI" id="CHEBI:33384"/>
        <dbReference type="ChEBI" id="CHEBI:57912"/>
        <dbReference type="ChEBI" id="CHEBI:58866"/>
        <dbReference type="ChEBI" id="CHEBI:59776"/>
        <dbReference type="EC" id="4.2.1.20"/>
    </reaction>
</comment>
<dbReference type="InterPro" id="IPR036052">
    <property type="entry name" value="TrpB-like_PALP_sf"/>
</dbReference>
<evidence type="ECO:0000256" key="1">
    <source>
        <dbReference type="ARBA" id="ARBA00001933"/>
    </source>
</evidence>
<comment type="cofactor">
    <cofactor evidence="1 11">
        <name>pyridoxal 5'-phosphate</name>
        <dbReference type="ChEBI" id="CHEBI:597326"/>
    </cofactor>
</comment>
<accession>A0ABV8KQ81</accession>
<feature type="modified residue" description="N6-(pyridoxal phosphate)lysine" evidence="11">
    <location>
        <position position="98"/>
    </location>
</feature>
<keyword evidence="6 11" id="KW-0822">Tryptophan biosynthesis</keyword>
<organism evidence="13 14">
    <name type="scientific">Micromonospora zhanjiangensis</name>
    <dbReference type="NCBI Taxonomy" id="1522057"/>
    <lineage>
        <taxon>Bacteria</taxon>
        <taxon>Bacillati</taxon>
        <taxon>Actinomycetota</taxon>
        <taxon>Actinomycetes</taxon>
        <taxon>Micromonosporales</taxon>
        <taxon>Micromonosporaceae</taxon>
        <taxon>Micromonospora</taxon>
    </lineage>
</organism>
<dbReference type="InterPro" id="IPR006654">
    <property type="entry name" value="Trp_synth_beta"/>
</dbReference>
<evidence type="ECO:0000313" key="14">
    <source>
        <dbReference type="Proteomes" id="UP001595868"/>
    </source>
</evidence>
<feature type="domain" description="Tryptophan synthase beta chain-like PALP" evidence="12">
    <location>
        <begin position="64"/>
        <end position="392"/>
    </location>
</feature>
<gene>
    <name evidence="11 13" type="primary">trpB</name>
    <name evidence="13" type="ORF">ACFOX0_19655</name>
</gene>
<evidence type="ECO:0000256" key="3">
    <source>
        <dbReference type="ARBA" id="ARBA00009982"/>
    </source>
</evidence>
<keyword evidence="8 11" id="KW-0057">Aromatic amino acid biosynthesis</keyword>
<dbReference type="PANTHER" id="PTHR48077:SF3">
    <property type="entry name" value="TRYPTOPHAN SYNTHASE"/>
    <property type="match status" value="1"/>
</dbReference>
<evidence type="ECO:0000256" key="6">
    <source>
        <dbReference type="ARBA" id="ARBA00022822"/>
    </source>
</evidence>
<evidence type="ECO:0000256" key="11">
    <source>
        <dbReference type="HAMAP-Rule" id="MF_00133"/>
    </source>
</evidence>
<comment type="pathway">
    <text evidence="2 11">Amino-acid biosynthesis; L-tryptophan biosynthesis; L-tryptophan from chorismate: step 5/5.</text>
</comment>
<dbReference type="Pfam" id="PF00291">
    <property type="entry name" value="PALP"/>
    <property type="match status" value="1"/>
</dbReference>
<proteinExistence type="inferred from homology"/>
<dbReference type="PANTHER" id="PTHR48077">
    <property type="entry name" value="TRYPTOPHAN SYNTHASE-RELATED"/>
    <property type="match status" value="1"/>
</dbReference>
<keyword evidence="5 11" id="KW-0028">Amino-acid biosynthesis</keyword>
<dbReference type="GO" id="GO:0004834">
    <property type="term" value="F:tryptophan synthase activity"/>
    <property type="evidence" value="ECO:0007669"/>
    <property type="project" value="UniProtKB-EC"/>
</dbReference>
<evidence type="ECO:0000256" key="2">
    <source>
        <dbReference type="ARBA" id="ARBA00004733"/>
    </source>
</evidence>
<dbReference type="SUPFAM" id="SSF53686">
    <property type="entry name" value="Tryptophan synthase beta subunit-like PLP-dependent enzymes"/>
    <property type="match status" value="1"/>
</dbReference>
<keyword evidence="9 11" id="KW-0456">Lyase</keyword>
<sequence length="414" mass="43696">MSASALAGAAGLLPGPDGRFGRYGGRFVPEALVAALDELDAAYRHAMADEAFQAEFGALLRDYAGTPSPLYRAHRLSARVGAEVLLKREDLNHTGAHKIRNVLGQALLTRRMGKSRVIAETGAGQHGVASATAAAYLDLDCVVYMGEVDTERQALNVARMRMLGATVIPVTTGSRTLKDAVNEALRAWVAEVDTSHYLLGTASGPHPFPAMVRDFVRGIGVEARQQSLDLLGRLPDAVTACVGGGSNAIGIFHAFIGDPDVRLYGFEAGGDGMDTGRHAASITGGSSGVLHGARTYVLQDDDGQTLESHSISAGLDYPAVGPEHAWLHDTGRASYRPVTDAEAMDAFQLLCRTEGIIPAIESAHALAGTLRVIPELTERLGRTPTVVVNLSGRGDKDVHTAGTWFGILDGENRA</sequence>
<dbReference type="CDD" id="cd06446">
    <property type="entry name" value="Trp-synth_B"/>
    <property type="match status" value="1"/>
</dbReference>
<evidence type="ECO:0000256" key="5">
    <source>
        <dbReference type="ARBA" id="ARBA00022605"/>
    </source>
</evidence>
<evidence type="ECO:0000256" key="8">
    <source>
        <dbReference type="ARBA" id="ARBA00023141"/>
    </source>
</evidence>
<dbReference type="Proteomes" id="UP001595868">
    <property type="component" value="Unassembled WGS sequence"/>
</dbReference>
<dbReference type="InterPro" id="IPR001926">
    <property type="entry name" value="TrpB-like_PALP"/>
</dbReference>
<comment type="subunit">
    <text evidence="4 11">Tetramer of two alpha and two beta chains.</text>
</comment>
<evidence type="ECO:0000256" key="9">
    <source>
        <dbReference type="ARBA" id="ARBA00023239"/>
    </source>
</evidence>
<keyword evidence="7 11" id="KW-0663">Pyridoxal phosphate</keyword>
<comment type="similarity">
    <text evidence="3 11">Belongs to the TrpB family.</text>
</comment>
<protein>
    <recommendedName>
        <fullName evidence="11">Tryptophan synthase beta chain</fullName>
        <ecNumber evidence="11">4.2.1.20</ecNumber>
    </recommendedName>
</protein>
<dbReference type="HAMAP" id="MF_00133">
    <property type="entry name" value="Trp_synth_beta"/>
    <property type="match status" value="1"/>
</dbReference>
<dbReference type="Gene3D" id="3.40.50.1100">
    <property type="match status" value="2"/>
</dbReference>
<dbReference type="EMBL" id="JBHSBN010000013">
    <property type="protein sequence ID" value="MFC4108134.1"/>
    <property type="molecule type" value="Genomic_DNA"/>
</dbReference>
<dbReference type="RefSeq" id="WP_377547946.1">
    <property type="nucleotide sequence ID" value="NZ_JBHSBN010000013.1"/>
</dbReference>
<evidence type="ECO:0000313" key="13">
    <source>
        <dbReference type="EMBL" id="MFC4108134.1"/>
    </source>
</evidence>
<evidence type="ECO:0000256" key="7">
    <source>
        <dbReference type="ARBA" id="ARBA00022898"/>
    </source>
</evidence>
<evidence type="ECO:0000259" key="12">
    <source>
        <dbReference type="Pfam" id="PF00291"/>
    </source>
</evidence>
<comment type="caution">
    <text evidence="13">The sequence shown here is derived from an EMBL/GenBank/DDBJ whole genome shotgun (WGS) entry which is preliminary data.</text>
</comment>
<dbReference type="InterPro" id="IPR023026">
    <property type="entry name" value="Trp_synth_beta/beta-like"/>
</dbReference>
<evidence type="ECO:0000256" key="4">
    <source>
        <dbReference type="ARBA" id="ARBA00011270"/>
    </source>
</evidence>